<accession>A0A9D2DRM0</accession>
<dbReference type="InterPro" id="IPR014710">
    <property type="entry name" value="RmlC-like_jellyroll"/>
</dbReference>
<comment type="caution">
    <text evidence="5">The sequence shown here is derived from an EMBL/GenBank/DDBJ whole genome shotgun (WGS) entry which is preliminary data.</text>
</comment>
<dbReference type="InterPro" id="IPR020449">
    <property type="entry name" value="Tscrpt_reg_AraC-type_HTH"/>
</dbReference>
<dbReference type="PANTHER" id="PTHR43280:SF2">
    <property type="entry name" value="HTH-TYPE TRANSCRIPTIONAL REGULATOR EXSA"/>
    <property type="match status" value="1"/>
</dbReference>
<dbReference type="PROSITE" id="PS00041">
    <property type="entry name" value="HTH_ARAC_FAMILY_1"/>
    <property type="match status" value="1"/>
</dbReference>
<dbReference type="GO" id="GO:0003700">
    <property type="term" value="F:DNA-binding transcription factor activity"/>
    <property type="evidence" value="ECO:0007669"/>
    <property type="project" value="InterPro"/>
</dbReference>
<proteinExistence type="predicted"/>
<evidence type="ECO:0000256" key="1">
    <source>
        <dbReference type="ARBA" id="ARBA00023015"/>
    </source>
</evidence>
<dbReference type="Pfam" id="PF12833">
    <property type="entry name" value="HTH_18"/>
    <property type="match status" value="1"/>
</dbReference>
<dbReference type="InterPro" id="IPR018062">
    <property type="entry name" value="HTH_AraC-typ_CS"/>
</dbReference>
<dbReference type="InterPro" id="IPR009057">
    <property type="entry name" value="Homeodomain-like_sf"/>
</dbReference>
<evidence type="ECO:0000256" key="3">
    <source>
        <dbReference type="ARBA" id="ARBA00023163"/>
    </source>
</evidence>
<dbReference type="InterPro" id="IPR003313">
    <property type="entry name" value="AraC-bd"/>
</dbReference>
<keyword evidence="1" id="KW-0805">Transcription regulation</keyword>
<evidence type="ECO:0000313" key="5">
    <source>
        <dbReference type="EMBL" id="HIZ21881.1"/>
    </source>
</evidence>
<evidence type="ECO:0000313" key="6">
    <source>
        <dbReference type="Proteomes" id="UP000824041"/>
    </source>
</evidence>
<dbReference type="InterPro" id="IPR037923">
    <property type="entry name" value="HTH-like"/>
</dbReference>
<dbReference type="EMBL" id="DXBU01000046">
    <property type="protein sequence ID" value="HIZ21881.1"/>
    <property type="molecule type" value="Genomic_DNA"/>
</dbReference>
<dbReference type="SUPFAM" id="SSF51215">
    <property type="entry name" value="Regulatory protein AraC"/>
    <property type="match status" value="1"/>
</dbReference>
<evidence type="ECO:0000256" key="2">
    <source>
        <dbReference type="ARBA" id="ARBA00023125"/>
    </source>
</evidence>
<evidence type="ECO:0000259" key="4">
    <source>
        <dbReference type="PROSITE" id="PS01124"/>
    </source>
</evidence>
<dbReference type="PRINTS" id="PR00032">
    <property type="entry name" value="HTHARAC"/>
</dbReference>
<dbReference type="GO" id="GO:0043565">
    <property type="term" value="F:sequence-specific DNA binding"/>
    <property type="evidence" value="ECO:0007669"/>
    <property type="project" value="InterPro"/>
</dbReference>
<organism evidence="5 6">
    <name type="scientific">Candidatus Blautia faecigallinarum</name>
    <dbReference type="NCBI Taxonomy" id="2838488"/>
    <lineage>
        <taxon>Bacteria</taxon>
        <taxon>Bacillati</taxon>
        <taxon>Bacillota</taxon>
        <taxon>Clostridia</taxon>
        <taxon>Lachnospirales</taxon>
        <taxon>Lachnospiraceae</taxon>
        <taxon>Blautia</taxon>
    </lineage>
</organism>
<dbReference type="AlphaFoldDB" id="A0A9D2DRM0"/>
<dbReference type="Gene3D" id="2.60.120.10">
    <property type="entry name" value="Jelly Rolls"/>
    <property type="match status" value="1"/>
</dbReference>
<keyword evidence="3" id="KW-0804">Transcription</keyword>
<dbReference type="Proteomes" id="UP000824041">
    <property type="component" value="Unassembled WGS sequence"/>
</dbReference>
<dbReference type="SMART" id="SM00342">
    <property type="entry name" value="HTH_ARAC"/>
    <property type="match status" value="1"/>
</dbReference>
<reference evidence="5" key="1">
    <citation type="journal article" date="2021" name="PeerJ">
        <title>Extensive microbial diversity within the chicken gut microbiome revealed by metagenomics and culture.</title>
        <authorList>
            <person name="Gilroy R."/>
            <person name="Ravi A."/>
            <person name="Getino M."/>
            <person name="Pursley I."/>
            <person name="Horton D.L."/>
            <person name="Alikhan N.F."/>
            <person name="Baker D."/>
            <person name="Gharbi K."/>
            <person name="Hall N."/>
            <person name="Watson M."/>
            <person name="Adriaenssens E.M."/>
            <person name="Foster-Nyarko E."/>
            <person name="Jarju S."/>
            <person name="Secka A."/>
            <person name="Antonio M."/>
            <person name="Oren A."/>
            <person name="Chaudhuri R.R."/>
            <person name="La Ragione R."/>
            <person name="Hildebrand F."/>
            <person name="Pallen M.J."/>
        </authorList>
    </citation>
    <scope>NUCLEOTIDE SEQUENCE</scope>
    <source>
        <strain evidence="5">14324</strain>
    </source>
</reference>
<dbReference type="PROSITE" id="PS01124">
    <property type="entry name" value="HTH_ARAC_FAMILY_2"/>
    <property type="match status" value="1"/>
</dbReference>
<dbReference type="Pfam" id="PF02311">
    <property type="entry name" value="AraC_binding"/>
    <property type="match status" value="1"/>
</dbReference>
<reference evidence="5" key="2">
    <citation type="submission" date="2021-04" db="EMBL/GenBank/DDBJ databases">
        <authorList>
            <person name="Gilroy R."/>
        </authorList>
    </citation>
    <scope>NUCLEOTIDE SEQUENCE</scope>
    <source>
        <strain evidence="5">14324</strain>
    </source>
</reference>
<gene>
    <name evidence="5" type="ORF">IAA21_03660</name>
</gene>
<dbReference type="InterPro" id="IPR018060">
    <property type="entry name" value="HTH_AraC"/>
</dbReference>
<protein>
    <submittedName>
        <fullName evidence="5">AraC family transcriptional regulator</fullName>
    </submittedName>
</protein>
<dbReference type="SUPFAM" id="SSF46689">
    <property type="entry name" value="Homeodomain-like"/>
    <property type="match status" value="2"/>
</dbReference>
<dbReference type="Gene3D" id="1.10.10.60">
    <property type="entry name" value="Homeodomain-like"/>
    <property type="match status" value="2"/>
</dbReference>
<dbReference type="PANTHER" id="PTHR43280">
    <property type="entry name" value="ARAC-FAMILY TRANSCRIPTIONAL REGULATOR"/>
    <property type="match status" value="1"/>
</dbReference>
<keyword evidence="2" id="KW-0238">DNA-binding</keyword>
<name>A0A9D2DRM0_9FIRM</name>
<feature type="domain" description="HTH araC/xylS-type" evidence="4">
    <location>
        <begin position="200"/>
        <end position="298"/>
    </location>
</feature>
<sequence>MIREAYFRLDESSRELSLPYRDAFPCGIEFYDSSGSIGNMITWHWHPFFEINYVTEGEMIYYIDQEEYLMKKGEALFVNESRLHMLSLPPGCARETHYAIKFDKRFFCGNGNNYLEEKYVAPVVNNRGFSAYVIRPDTEAGVQMISHLHRMFHDFIEEPFGYEYDVMGELGHFWTEMMASARTEGLLTEGLHTSDNDKMIPMIQYIADHYREKIILEDIAAAAAVSTRECDRCFSRYIRMSPIEYLNFYRIRRASELLVHTRGSILEIAEECGFHSPSYFSRLFRREFGCNPREFRESMQK</sequence>